<proteinExistence type="predicted"/>
<feature type="compositionally biased region" description="Polar residues" evidence="1">
    <location>
        <begin position="27"/>
        <end position="40"/>
    </location>
</feature>
<dbReference type="Proteomes" id="UP000005056">
    <property type="component" value="Unassembled WGS sequence"/>
</dbReference>
<organism evidence="2 3">
    <name type="scientific">Escherichia coli MS 85-1</name>
    <dbReference type="NCBI Taxonomy" id="679202"/>
    <lineage>
        <taxon>Bacteria</taxon>
        <taxon>Pseudomonadati</taxon>
        <taxon>Pseudomonadota</taxon>
        <taxon>Gammaproteobacteria</taxon>
        <taxon>Enterobacterales</taxon>
        <taxon>Enterobacteriaceae</taxon>
        <taxon>Escherichia</taxon>
    </lineage>
</organism>
<evidence type="ECO:0000313" key="3">
    <source>
        <dbReference type="Proteomes" id="UP000005056"/>
    </source>
</evidence>
<comment type="caution">
    <text evidence="2">The sequence shown here is derived from an EMBL/GenBank/DDBJ whole genome shotgun (WGS) entry which is preliminary data.</text>
</comment>
<evidence type="ECO:0000313" key="2">
    <source>
        <dbReference type="EMBL" id="EFU36521.1"/>
    </source>
</evidence>
<evidence type="ECO:0000256" key="1">
    <source>
        <dbReference type="SAM" id="MobiDB-lite"/>
    </source>
</evidence>
<name>A0AAN3MC16_ECOLX</name>
<sequence length="40" mass="4561">MPDATLNASYQAYNVQNRRSDKVFTPHPTTGTNATIKKWH</sequence>
<dbReference type="AntiFam" id="ANF00064">
    <property type="entry name" value="Unclear, Possibly translation of poorly localized IS Element IS621"/>
</dbReference>
<dbReference type="AlphaFoldDB" id="A0AAN3MC16"/>
<protein>
    <submittedName>
        <fullName evidence="2">Uncharacterized protein</fullName>
    </submittedName>
</protein>
<dbReference type="EMBL" id="ADWQ01000005">
    <property type="protein sequence ID" value="EFU36521.1"/>
    <property type="molecule type" value="Genomic_DNA"/>
</dbReference>
<reference evidence="2 3" key="1">
    <citation type="submission" date="2010-09" db="EMBL/GenBank/DDBJ databases">
        <authorList>
            <person name="Weinstock G."/>
            <person name="Sodergren E."/>
            <person name="Clifton S."/>
            <person name="Fulton L."/>
            <person name="Fulton B."/>
            <person name="Courtney L."/>
            <person name="Fronick C."/>
            <person name="Harrison M."/>
            <person name="Strong C."/>
            <person name="Farmer C."/>
            <person name="Delahaunty K."/>
            <person name="Markovic C."/>
            <person name="Hall O."/>
            <person name="Minx P."/>
            <person name="Tomlinson C."/>
            <person name="Mitreva M."/>
            <person name="Hou S."/>
            <person name="Chen J."/>
            <person name="Wollam A."/>
            <person name="Pepin K.H."/>
            <person name="Johnson M."/>
            <person name="Bhonagiri V."/>
            <person name="Zhang X."/>
            <person name="Suruliraj S."/>
            <person name="Warren W."/>
            <person name="Chinwalla A."/>
            <person name="Mardis E.R."/>
            <person name="Wilson R.K."/>
        </authorList>
    </citation>
    <scope>NUCLEOTIDE SEQUENCE [LARGE SCALE GENOMIC DNA]</scope>
    <source>
        <strain evidence="2 3">MS 85-1</strain>
    </source>
</reference>
<accession>A0AAN3MC16</accession>
<gene>
    <name evidence="2" type="ORF">HMPREF9350_01691</name>
</gene>
<feature type="region of interest" description="Disordered" evidence="1">
    <location>
        <begin position="19"/>
        <end position="40"/>
    </location>
</feature>